<dbReference type="EMBL" id="QPKB01000002">
    <property type="protein sequence ID" value="RWR75496.1"/>
    <property type="molecule type" value="Genomic_DNA"/>
</dbReference>
<reference evidence="1 2" key="1">
    <citation type="journal article" date="2019" name="Nat. Plants">
        <title>Stout camphor tree genome fills gaps in understanding of flowering plant genome evolution.</title>
        <authorList>
            <person name="Chaw S.M."/>
            <person name="Liu Y.C."/>
            <person name="Wu Y.W."/>
            <person name="Wang H.Y."/>
            <person name="Lin C.I."/>
            <person name="Wu C.S."/>
            <person name="Ke H.M."/>
            <person name="Chang L.Y."/>
            <person name="Hsu C.Y."/>
            <person name="Yang H.T."/>
            <person name="Sudianto E."/>
            <person name="Hsu M.H."/>
            <person name="Wu K.P."/>
            <person name="Wang L.N."/>
            <person name="Leebens-Mack J.H."/>
            <person name="Tsai I.J."/>
        </authorList>
    </citation>
    <scope>NUCLEOTIDE SEQUENCE [LARGE SCALE GENOMIC DNA]</scope>
    <source>
        <strain evidence="2">cv. Chaw 1501</strain>
        <tissue evidence="1">Young leaves</tissue>
    </source>
</reference>
<sequence length="63" mass="7655">MRRERERQHGLFTHGRFEEESQSLISWRRDSSVQEALRNWHLKTWEKAIVNMNMGSTYSMEAE</sequence>
<comment type="caution">
    <text evidence="1">The sequence shown here is derived from an EMBL/GenBank/DDBJ whole genome shotgun (WGS) entry which is preliminary data.</text>
</comment>
<proteinExistence type="predicted"/>
<gene>
    <name evidence="1" type="ORF">CKAN_00388000</name>
</gene>
<keyword evidence="2" id="KW-1185">Reference proteome</keyword>
<dbReference type="AlphaFoldDB" id="A0A443NAF5"/>
<evidence type="ECO:0000313" key="1">
    <source>
        <dbReference type="EMBL" id="RWR75496.1"/>
    </source>
</evidence>
<accession>A0A443NAF5</accession>
<evidence type="ECO:0000313" key="2">
    <source>
        <dbReference type="Proteomes" id="UP000283530"/>
    </source>
</evidence>
<organism evidence="1 2">
    <name type="scientific">Cinnamomum micranthum f. kanehirae</name>
    <dbReference type="NCBI Taxonomy" id="337451"/>
    <lineage>
        <taxon>Eukaryota</taxon>
        <taxon>Viridiplantae</taxon>
        <taxon>Streptophyta</taxon>
        <taxon>Embryophyta</taxon>
        <taxon>Tracheophyta</taxon>
        <taxon>Spermatophyta</taxon>
        <taxon>Magnoliopsida</taxon>
        <taxon>Magnoliidae</taxon>
        <taxon>Laurales</taxon>
        <taxon>Lauraceae</taxon>
        <taxon>Cinnamomum</taxon>
    </lineage>
</organism>
<protein>
    <submittedName>
        <fullName evidence="1">Uncharacterized protein</fullName>
    </submittedName>
</protein>
<dbReference type="Proteomes" id="UP000283530">
    <property type="component" value="Unassembled WGS sequence"/>
</dbReference>
<name>A0A443NAF5_9MAGN</name>